<protein>
    <submittedName>
        <fullName evidence="2">Uncharacterized protein</fullName>
    </submittedName>
</protein>
<feature type="transmembrane region" description="Helical" evidence="1">
    <location>
        <begin position="16"/>
        <end position="36"/>
    </location>
</feature>
<evidence type="ECO:0000313" key="2">
    <source>
        <dbReference type="EMBL" id="JAQ17639.1"/>
    </source>
</evidence>
<dbReference type="EMBL" id="GDHC01000990">
    <property type="protein sequence ID" value="JAQ17639.1"/>
    <property type="molecule type" value="Transcribed_RNA"/>
</dbReference>
<dbReference type="AlphaFoldDB" id="A0A146MDY2"/>
<evidence type="ECO:0000256" key="1">
    <source>
        <dbReference type="SAM" id="Phobius"/>
    </source>
</evidence>
<organism evidence="2">
    <name type="scientific">Lygus hesperus</name>
    <name type="common">Western plant bug</name>
    <dbReference type="NCBI Taxonomy" id="30085"/>
    <lineage>
        <taxon>Eukaryota</taxon>
        <taxon>Metazoa</taxon>
        <taxon>Ecdysozoa</taxon>
        <taxon>Arthropoda</taxon>
        <taxon>Hexapoda</taxon>
        <taxon>Insecta</taxon>
        <taxon>Pterygota</taxon>
        <taxon>Neoptera</taxon>
        <taxon>Paraneoptera</taxon>
        <taxon>Hemiptera</taxon>
        <taxon>Heteroptera</taxon>
        <taxon>Panheteroptera</taxon>
        <taxon>Cimicomorpha</taxon>
        <taxon>Miridae</taxon>
        <taxon>Mirini</taxon>
        <taxon>Lygus</taxon>
    </lineage>
</organism>
<gene>
    <name evidence="2" type="ORF">g.5660</name>
</gene>
<keyword evidence="1" id="KW-0472">Membrane</keyword>
<sequence>MTFSYTILPLQRVTQILVGIAATTITTAIIVASVAAHTAVQMQRKACVFAAKKFACIVRHCHYRFSQTGVGSKFLMRASLSSSSLILHLFFFHKLNKLLHRLVVRRRGRQHRQHTLLLFGTTITVVVQV</sequence>
<keyword evidence="1" id="KW-0812">Transmembrane</keyword>
<keyword evidence="1" id="KW-1133">Transmembrane helix</keyword>
<proteinExistence type="predicted"/>
<accession>A0A146MDY2</accession>
<reference evidence="2" key="1">
    <citation type="journal article" date="2016" name="Gigascience">
        <title>De novo construction of an expanded transcriptome assembly for the western tarnished plant bug, Lygus hesperus.</title>
        <authorList>
            <person name="Tassone E.E."/>
            <person name="Geib S.M."/>
            <person name="Hall B."/>
            <person name="Fabrick J.A."/>
            <person name="Brent C.S."/>
            <person name="Hull J.J."/>
        </authorList>
    </citation>
    <scope>NUCLEOTIDE SEQUENCE</scope>
</reference>
<name>A0A146MDY2_LYGHE</name>